<protein>
    <recommendedName>
        <fullName evidence="3">Nephrocystin 3-like N-terminal domain-containing protein</fullName>
    </recommendedName>
</protein>
<dbReference type="EMBL" id="ANPB02000009">
    <property type="protein sequence ID" value="KAF4477007.1"/>
    <property type="molecule type" value="Genomic_DNA"/>
</dbReference>
<accession>A0A7J6IK50</accession>
<dbReference type="AlphaFoldDB" id="A0A7J6IK50"/>
<gene>
    <name evidence="4" type="ORF">CGGC5_v015100</name>
</gene>
<evidence type="ECO:0000313" key="5">
    <source>
        <dbReference type="Proteomes" id="UP000011096"/>
    </source>
</evidence>
<evidence type="ECO:0000259" key="3">
    <source>
        <dbReference type="Pfam" id="PF24883"/>
    </source>
</evidence>
<dbReference type="InParanoid" id="A0A7J6IK50"/>
<dbReference type="PANTHER" id="PTHR10039">
    <property type="entry name" value="AMELOGENIN"/>
    <property type="match status" value="1"/>
</dbReference>
<sequence length="1054" mass="120622">MAVSANLHTLVLGMKDFLQTIRNDVQEVQAAQIAVQRDYLYSDIRAWFNAHENDDASSRIHERNLCNRHEGSGDWLLSHEAFKNWSDGTQVKLWLRGSPGAGKSFLCSKAIESVSSNPCNICLYYFYPIAGSRDNEKTGSAVEITSLLVDQLFRYFWRQNQNIVVPIGGYIRDRSRTMESLANVVLLILRHGNQKDGEPRSSLHTAAVRLYLFLDGPDESVDPHAAREILMAFERIDEQLSVVQKSWVSSRDTNELGFLRQWEVISVDEHAEADVKGFLLSSAPRFPNITEVNRDLEGQTFDEWVLLRLQERSNGNFLCARLMIQDLEELMTVADVVAFVESEVPKGFGESYRHIFRKYREDQHKYVSLLFSLVAFARRPLHLSEIQEAIALALSDPAKGLDNSKSPFRLPLLFAPLIEIQNDPEEPENPTCSLCHSTVYEFLVMNPDVLRIGDSTHTPFTYNISASHIGDLFLRYLSLDRYSKLLQVPSDNSHMPTNLGFYDAKNHGILSYSAKYWDRHLDDMEPTPERHQELWVFLRSPNFQTLLQIQSLLVAGHFSQFQHRDKSENLGLLHRRVFPLWFGWDTGCIDEDYCNEIERIRGDYRHFVWEWGHLLEHGTCESPHPGSDSRQCVAGGVDSCLSGLLGPNHFMQNLKERYPSFMLAHGRFQYHKSKQFVIGDTVSATGSQFIVISSPSHDSVDVCLDMWDLESTNTPQLISTRTISTKFDFKSNNGRSVTFSHAIASFISEHQDHESTFFADQLNADAKYEPLSTDFDTRDGIVVVATRNIHKRTRKQKMHKNVRIFRGNVEPLENSDFDSSEDESEEDSRYEYSSTSSDDDFESACETCSEGSTDFDSDTSEREGSEDEKDEDEEDEDESSEPEEEFDHSSGTGEEQRNPETRWAERVMFNYQETAESKLDLDEELLKPTTKDRPTYPGVPDRFKSPNDRITASLSVYDVKSDNEVCMFRFKRIAPAMLYHSPPALHPQKSLLVWPLGGGEVVFADFEEKTYFVRASMPTTKNTRHICMKTRFSPCGSYLHIASIEGRLYQEVHD</sequence>
<organism evidence="4 5">
    <name type="scientific">Colletotrichum fructicola (strain Nara gc5)</name>
    <name type="common">Anthracnose fungus</name>
    <name type="synonym">Colletotrichum gloeosporioides (strain Nara gc5)</name>
    <dbReference type="NCBI Taxonomy" id="1213859"/>
    <lineage>
        <taxon>Eukaryota</taxon>
        <taxon>Fungi</taxon>
        <taxon>Dikarya</taxon>
        <taxon>Ascomycota</taxon>
        <taxon>Pezizomycotina</taxon>
        <taxon>Sordariomycetes</taxon>
        <taxon>Hypocreomycetidae</taxon>
        <taxon>Glomerellales</taxon>
        <taxon>Glomerellaceae</taxon>
        <taxon>Colletotrichum</taxon>
        <taxon>Colletotrichum gloeosporioides species complex</taxon>
    </lineage>
</organism>
<feature type="compositionally biased region" description="Basic and acidic residues" evidence="2">
    <location>
        <begin position="894"/>
        <end position="903"/>
    </location>
</feature>
<dbReference type="InterPro" id="IPR056884">
    <property type="entry name" value="NPHP3-like_N"/>
</dbReference>
<keyword evidence="5" id="KW-1185">Reference proteome</keyword>
<evidence type="ECO:0000313" key="4">
    <source>
        <dbReference type="EMBL" id="KAF4477007.1"/>
    </source>
</evidence>
<evidence type="ECO:0000256" key="2">
    <source>
        <dbReference type="SAM" id="MobiDB-lite"/>
    </source>
</evidence>
<feature type="domain" description="Nephrocystin 3-like N-terminal" evidence="3">
    <location>
        <begin position="71"/>
        <end position="251"/>
    </location>
</feature>
<feature type="region of interest" description="Disordered" evidence="2">
    <location>
        <begin position="812"/>
        <end position="903"/>
    </location>
</feature>
<dbReference type="OrthoDB" id="21416at2759"/>
<dbReference type="PANTHER" id="PTHR10039:SF14">
    <property type="entry name" value="NACHT DOMAIN-CONTAINING PROTEIN"/>
    <property type="match status" value="1"/>
</dbReference>
<proteinExistence type="predicted"/>
<dbReference type="Pfam" id="PF24883">
    <property type="entry name" value="NPHP3_N"/>
    <property type="match status" value="1"/>
</dbReference>
<dbReference type="GeneID" id="43611306"/>
<evidence type="ECO:0000256" key="1">
    <source>
        <dbReference type="ARBA" id="ARBA00022737"/>
    </source>
</evidence>
<feature type="compositionally biased region" description="Acidic residues" evidence="2">
    <location>
        <begin position="853"/>
        <end position="886"/>
    </location>
</feature>
<reference evidence="4 5" key="1">
    <citation type="submission" date="2012-08" db="EMBL/GenBank/DDBJ databases">
        <authorList>
            <person name="Gan P.H.P."/>
            <person name="Ikeda K."/>
            <person name="Irieda H."/>
            <person name="Narusaka M."/>
            <person name="O'Connell R.J."/>
            <person name="Narusaka Y."/>
            <person name="Takano Y."/>
            <person name="Kubo Y."/>
            <person name="Shirasu K."/>
        </authorList>
    </citation>
    <scope>NUCLEOTIDE SEQUENCE [LARGE SCALE GENOMIC DNA]</scope>
    <source>
        <strain evidence="4 5">Nara gc5</strain>
    </source>
</reference>
<keyword evidence="1" id="KW-0677">Repeat</keyword>
<reference evidence="4 5" key="2">
    <citation type="submission" date="2020-04" db="EMBL/GenBank/DDBJ databases">
        <title>Genome sequencing and assembly of multiple isolates from the Colletotrichum gloeosporioides species complex.</title>
        <authorList>
            <person name="Gan P."/>
            <person name="Shirasu K."/>
        </authorList>
    </citation>
    <scope>NUCLEOTIDE SEQUENCE [LARGE SCALE GENOMIC DNA]</scope>
    <source>
        <strain evidence="4 5">Nara gc5</strain>
    </source>
</reference>
<name>A0A7J6IK50_COLFN</name>
<dbReference type="RefSeq" id="XP_066007540.1">
    <property type="nucleotide sequence ID" value="XM_066153203.1"/>
</dbReference>
<dbReference type="Proteomes" id="UP000011096">
    <property type="component" value="Unassembled WGS sequence"/>
</dbReference>
<comment type="caution">
    <text evidence="4">The sequence shown here is derived from an EMBL/GenBank/DDBJ whole genome shotgun (WGS) entry which is preliminary data.</text>
</comment>
<feature type="compositionally biased region" description="Acidic residues" evidence="2">
    <location>
        <begin position="813"/>
        <end position="828"/>
    </location>
</feature>